<dbReference type="PIRSF" id="PIRSF029171">
    <property type="entry name" value="Esterase_LipA"/>
    <property type="match status" value="1"/>
</dbReference>
<evidence type="ECO:0000313" key="4">
    <source>
        <dbReference type="Proteomes" id="UP001597286"/>
    </source>
</evidence>
<feature type="compositionally biased region" description="Basic and acidic residues" evidence="1">
    <location>
        <begin position="1"/>
        <end position="12"/>
    </location>
</feature>
<dbReference type="PANTHER" id="PTHR34853:SF1">
    <property type="entry name" value="LIPASE 5"/>
    <property type="match status" value="1"/>
</dbReference>
<feature type="chain" id="PRO_5047108926" evidence="2">
    <location>
        <begin position="45"/>
        <end position="445"/>
    </location>
</feature>
<gene>
    <name evidence="3" type="ORF">ACFSJG_18675</name>
</gene>
<accession>A0ABW4P6V5</accession>
<evidence type="ECO:0000256" key="1">
    <source>
        <dbReference type="SAM" id="MobiDB-lite"/>
    </source>
</evidence>
<dbReference type="Pfam" id="PF03583">
    <property type="entry name" value="LIP"/>
    <property type="match status" value="1"/>
</dbReference>
<dbReference type="EMBL" id="JBHUFB010000013">
    <property type="protein sequence ID" value="MFD1814247.1"/>
    <property type="molecule type" value="Genomic_DNA"/>
</dbReference>
<dbReference type="SUPFAM" id="SSF53474">
    <property type="entry name" value="alpha/beta-Hydrolases"/>
    <property type="match status" value="1"/>
</dbReference>
<keyword evidence="4" id="KW-1185">Reference proteome</keyword>
<evidence type="ECO:0000256" key="2">
    <source>
        <dbReference type="SAM" id="SignalP"/>
    </source>
</evidence>
<keyword evidence="2" id="KW-0732">Signal</keyword>
<dbReference type="InterPro" id="IPR005152">
    <property type="entry name" value="Lipase_secreted"/>
</dbReference>
<dbReference type="PANTHER" id="PTHR34853">
    <property type="match status" value="1"/>
</dbReference>
<dbReference type="InterPro" id="IPR029058">
    <property type="entry name" value="AB_hydrolase_fold"/>
</dbReference>
<name>A0ABW4P6V5_9NOCA</name>
<comment type="caution">
    <text evidence="3">The sequence shown here is derived from an EMBL/GenBank/DDBJ whole genome shotgun (WGS) entry which is preliminary data.</text>
</comment>
<dbReference type="RefSeq" id="WP_378486724.1">
    <property type="nucleotide sequence ID" value="NZ_JBHUFB010000013.1"/>
</dbReference>
<organism evidence="3 4">
    <name type="scientific">Rhodococcus gannanensis</name>
    <dbReference type="NCBI Taxonomy" id="1960308"/>
    <lineage>
        <taxon>Bacteria</taxon>
        <taxon>Bacillati</taxon>
        <taxon>Actinomycetota</taxon>
        <taxon>Actinomycetes</taxon>
        <taxon>Mycobacteriales</taxon>
        <taxon>Nocardiaceae</taxon>
        <taxon>Rhodococcus</taxon>
    </lineage>
</organism>
<reference evidence="4" key="1">
    <citation type="journal article" date="2019" name="Int. J. Syst. Evol. Microbiol.">
        <title>The Global Catalogue of Microorganisms (GCM) 10K type strain sequencing project: providing services to taxonomists for standard genome sequencing and annotation.</title>
        <authorList>
            <consortium name="The Broad Institute Genomics Platform"/>
            <consortium name="The Broad Institute Genome Sequencing Center for Infectious Disease"/>
            <person name="Wu L."/>
            <person name="Ma J."/>
        </authorList>
    </citation>
    <scope>NUCLEOTIDE SEQUENCE [LARGE SCALE GENOMIC DNA]</scope>
    <source>
        <strain evidence="4">DT72</strain>
    </source>
</reference>
<dbReference type="Gene3D" id="1.10.260.130">
    <property type="match status" value="1"/>
</dbReference>
<feature type="signal peptide" evidence="2">
    <location>
        <begin position="1"/>
        <end position="44"/>
    </location>
</feature>
<dbReference type="Gene3D" id="3.40.50.1820">
    <property type="entry name" value="alpha/beta hydrolase"/>
    <property type="match status" value="1"/>
</dbReference>
<proteinExistence type="predicted"/>
<feature type="region of interest" description="Disordered" evidence="1">
    <location>
        <begin position="1"/>
        <end position="21"/>
    </location>
</feature>
<protein>
    <submittedName>
        <fullName evidence="3">Lipase family protein</fullName>
    </submittedName>
</protein>
<evidence type="ECO:0000313" key="3">
    <source>
        <dbReference type="EMBL" id="MFD1814247.1"/>
    </source>
</evidence>
<sequence length="445" mass="46499">MLGQGWRREKPRPPRKTRRAGTTALTVGLALGIAATLCASPAVADPVSAFYVPPAQFDSTPGAVIRNEPLPILATVPGGSGTWPAEGRQVLYTSTMQDGSPVAVSGTFVDTNRPWTGSGPRPTVVIAPGTSGQGDQCAVSAAFQNGMYVDISKASFSANQEILSAAAWSAMGARVFVTDHIGLGTPGVHTYVNNKESGYAVLDAARAANNLSGGSATPIVLWGYSQGGGATAAAAEMQPTYAPDVNLKGTWAGGPTANLTEILGQVDGSLIGGVVGFALNGFLDRDPALRPQAEQVLNPRGLAFLDEMRDACIGDVILKHPFLKSSTLTVDGRPLLDHFREMPDAMRTLDAQRIGRLTPASPVLITSGLNDDTVPYGQARQLAEDWCAKGATVRFDTNDLPPIASGATIPNHFGPQIADGYMSDKVVTYLLDRLADKPISGCTIS</sequence>
<dbReference type="Proteomes" id="UP001597286">
    <property type="component" value="Unassembled WGS sequence"/>
</dbReference>